<reference evidence="1" key="1">
    <citation type="journal article" date="2022" name="Arch. Microbiol.">
        <title>Bacteroides muris sp. nov. isolated from the cecum of wild-derived house mice.</title>
        <authorList>
            <person name="Fokt H."/>
            <person name="Unni R."/>
            <person name="Repnik U."/>
            <person name="Schmitz R.A."/>
            <person name="Bramkamp M."/>
            <person name="Baines J.F."/>
            <person name="Unterweger D."/>
        </authorList>
    </citation>
    <scope>NUCLEOTIDE SEQUENCE</scope>
    <source>
        <strain evidence="1">KH569_7</strain>
    </source>
</reference>
<protein>
    <submittedName>
        <fullName evidence="1">NVEALA domain-containing protein</fullName>
    </submittedName>
</protein>
<name>A0A9X2P169_9BACE</name>
<gene>
    <name evidence="1" type="ORF">M1B78_17950</name>
</gene>
<evidence type="ECO:0000313" key="1">
    <source>
        <dbReference type="EMBL" id="MCR6509978.1"/>
    </source>
</evidence>
<dbReference type="InterPro" id="IPR025905">
    <property type="entry name" value="NVEALA"/>
</dbReference>
<dbReference type="EMBL" id="JAMZEE010000077">
    <property type="protein sequence ID" value="MCR6509978.1"/>
    <property type="molecule type" value="Genomic_DNA"/>
</dbReference>
<dbReference type="RefSeq" id="WP_257941448.1">
    <property type="nucleotide sequence ID" value="NZ_JAMZEE010000077.1"/>
</dbReference>
<proteinExistence type="predicted"/>
<comment type="caution">
    <text evidence="1">The sequence shown here is derived from an EMBL/GenBank/DDBJ whole genome shotgun (WGS) entry which is preliminary data.</text>
</comment>
<dbReference type="AlphaFoldDB" id="A0A9X2P169"/>
<accession>A0A9X2P169</accession>
<dbReference type="Proteomes" id="UP001143810">
    <property type="component" value="Unassembled WGS sequence"/>
</dbReference>
<sequence length="101" mass="10916">MNKPVKLILMLIVALVGGYGVYASQQENELSELALANVEALAGGEWNDGDKIDCLAFIISPTPEELQNGVQYPIVVDCEPCGNLVIAKEASGQTKCTYYKH</sequence>
<evidence type="ECO:0000313" key="2">
    <source>
        <dbReference type="Proteomes" id="UP001143810"/>
    </source>
</evidence>
<organism evidence="1 2">
    <name type="scientific">Bacteroides muris</name>
    <name type="common">ex Fokt et al. 2023</name>
    <dbReference type="NCBI Taxonomy" id="2937417"/>
    <lineage>
        <taxon>Bacteria</taxon>
        <taxon>Pseudomonadati</taxon>
        <taxon>Bacteroidota</taxon>
        <taxon>Bacteroidia</taxon>
        <taxon>Bacteroidales</taxon>
        <taxon>Bacteroidaceae</taxon>
        <taxon>Bacteroides</taxon>
    </lineage>
</organism>
<reference evidence="1" key="2">
    <citation type="submission" date="2022-04" db="EMBL/GenBank/DDBJ databases">
        <authorList>
            <person name="Fokt H."/>
            <person name="Baines J."/>
        </authorList>
    </citation>
    <scope>NUCLEOTIDE SEQUENCE</scope>
    <source>
        <strain evidence="1">KH569_7</strain>
    </source>
</reference>
<dbReference type="Pfam" id="PF14055">
    <property type="entry name" value="NVEALA"/>
    <property type="match status" value="1"/>
</dbReference>